<accession>A0A3M0DYG9</accession>
<dbReference type="RefSeq" id="WP_121918921.1">
    <property type="nucleotide sequence ID" value="NZ_CP034145.1"/>
</dbReference>
<evidence type="ECO:0000256" key="1">
    <source>
        <dbReference type="SAM" id="MobiDB-lite"/>
    </source>
</evidence>
<dbReference type="Proteomes" id="UP000282007">
    <property type="component" value="Chromosome"/>
</dbReference>
<reference evidence="3" key="3">
    <citation type="submission" date="2018-10" db="EMBL/GenBank/DDBJ databases">
        <authorList>
            <person name="Whitman W."/>
            <person name="Huntemann M."/>
            <person name="Clum A."/>
            <person name="Pillay M."/>
            <person name="Palaniappan K."/>
            <person name="Varghese N."/>
            <person name="Mikhailova N."/>
            <person name="Stamatis D."/>
            <person name="Reddy T."/>
            <person name="Daum C."/>
            <person name="Shapiro N."/>
            <person name="Ivanova N."/>
            <person name="Kyrpides N."/>
            <person name="Woyke T."/>
        </authorList>
    </citation>
    <scope>NUCLEOTIDE SEQUENCE</scope>
    <source>
        <strain evidence="3">CGMCC 1.10124</strain>
    </source>
</reference>
<dbReference type="GeneID" id="38471282"/>
<sequence>MHRRRVLAIAVTLLSGCSNLPRATGPRTPPTPSEPTAAPQRSLRVTSLDVEEADDGHLRVLATVQNPTNAQRTRTLRIRVRAGETRTEQQQQVTVAANTEQEVAFDFADVAYDDFSGNGSLNTNWVS</sequence>
<evidence type="ECO:0000313" key="3">
    <source>
        <dbReference type="EMBL" id="RMB25086.1"/>
    </source>
</evidence>
<evidence type="ECO:0000313" key="4">
    <source>
        <dbReference type="Proteomes" id="UP000277326"/>
    </source>
</evidence>
<dbReference type="PROSITE" id="PS51257">
    <property type="entry name" value="PROKAR_LIPOPROTEIN"/>
    <property type="match status" value="1"/>
</dbReference>
<feature type="region of interest" description="Disordered" evidence="1">
    <location>
        <begin position="19"/>
        <end position="43"/>
    </location>
</feature>
<dbReference type="EMBL" id="REFS01000001">
    <property type="protein sequence ID" value="RMB25086.1"/>
    <property type="molecule type" value="Genomic_DNA"/>
</dbReference>
<keyword evidence="5" id="KW-1185">Reference proteome</keyword>
<evidence type="ECO:0000313" key="2">
    <source>
        <dbReference type="EMBL" id="AZH25383.1"/>
    </source>
</evidence>
<proteinExistence type="predicted"/>
<protein>
    <submittedName>
        <fullName evidence="2">Transcriptional initiation protein Tat</fullName>
    </submittedName>
</protein>
<dbReference type="Proteomes" id="UP000277326">
    <property type="component" value="Unassembled WGS sequence"/>
</dbReference>
<evidence type="ECO:0000313" key="5">
    <source>
        <dbReference type="Proteomes" id="UP000282007"/>
    </source>
</evidence>
<gene>
    <name evidence="3" type="ORF">ATH50_0169</name>
    <name evidence="2" type="ORF">DU502_08310</name>
</gene>
<organism evidence="3 4">
    <name type="scientific">Haloplanus aerogenes</name>
    <dbReference type="NCBI Taxonomy" id="660522"/>
    <lineage>
        <taxon>Archaea</taxon>
        <taxon>Methanobacteriati</taxon>
        <taxon>Methanobacteriota</taxon>
        <taxon>Stenosarchaea group</taxon>
        <taxon>Halobacteria</taxon>
        <taxon>Halobacteriales</taxon>
        <taxon>Haloferacaceae</taxon>
        <taxon>Haloplanus</taxon>
    </lineage>
</organism>
<reference evidence="2 5" key="2">
    <citation type="submission" date="2018-07" db="EMBL/GenBank/DDBJ databases">
        <title>Genome sequences of Haloplanus aerogenes JCM 16430T.</title>
        <authorList>
            <person name="Kim Y.B."/>
            <person name="Roh S.W."/>
        </authorList>
    </citation>
    <scope>NUCLEOTIDE SEQUENCE [LARGE SCALE GENOMIC DNA]</scope>
    <source>
        <strain evidence="2 5">JCM 16430</strain>
    </source>
</reference>
<dbReference type="EMBL" id="CP034145">
    <property type="protein sequence ID" value="AZH25383.1"/>
    <property type="molecule type" value="Genomic_DNA"/>
</dbReference>
<dbReference type="AlphaFoldDB" id="A0A3M0DYG9"/>
<reference evidence="3 4" key="1">
    <citation type="journal article" date="2015" name="Stand. Genomic Sci.">
        <title>Genomic Encyclopedia of Bacterial and Archaeal Type Strains, Phase III: the genomes of soil and plant-associated and newly described type strains.</title>
        <authorList>
            <person name="Whitman W.B."/>
            <person name="Woyke T."/>
            <person name="Klenk H.P."/>
            <person name="Zhou Y."/>
            <person name="Lilburn T.G."/>
            <person name="Beck B.J."/>
            <person name="De Vos P."/>
            <person name="Vandamme P."/>
            <person name="Eisen J.A."/>
            <person name="Garrity G."/>
            <person name="Hugenholtz P."/>
            <person name="Kyrpides N.C."/>
        </authorList>
    </citation>
    <scope>NUCLEOTIDE SEQUENCE [LARGE SCALE GENOMIC DNA]</scope>
    <source>
        <strain evidence="3 4">CGMCC 1.10124</strain>
    </source>
</reference>
<dbReference type="OrthoDB" id="307397at2157"/>
<dbReference type="KEGG" id="haer:DU502_08310"/>
<name>A0A3M0DYG9_9EURY</name>